<evidence type="ECO:0000313" key="2">
    <source>
        <dbReference type="WBParaSite" id="ES5_v2.g18924.t1"/>
    </source>
</evidence>
<proteinExistence type="predicted"/>
<organism evidence="1 2">
    <name type="scientific">Panagrolaimus sp. ES5</name>
    <dbReference type="NCBI Taxonomy" id="591445"/>
    <lineage>
        <taxon>Eukaryota</taxon>
        <taxon>Metazoa</taxon>
        <taxon>Ecdysozoa</taxon>
        <taxon>Nematoda</taxon>
        <taxon>Chromadorea</taxon>
        <taxon>Rhabditida</taxon>
        <taxon>Tylenchina</taxon>
        <taxon>Panagrolaimomorpha</taxon>
        <taxon>Panagrolaimoidea</taxon>
        <taxon>Panagrolaimidae</taxon>
        <taxon>Panagrolaimus</taxon>
    </lineage>
</organism>
<evidence type="ECO:0000313" key="1">
    <source>
        <dbReference type="Proteomes" id="UP000887579"/>
    </source>
</evidence>
<sequence length="579" mass="65888">MEKTHNSATVYLHPIVALTISDQWTRKKMNSNDVHPKVIGYLTGKKDDLRLEVNRAFLLIFDERKMEDDINALSFDEEFFKTQLELSKEMYPDEELLGWFTNGTHVKVTEVEEHLNRQFMKHNECPLLLKFDTEHLQSTGRLNIGAFETVTDEADKSKLSFRLLPLHFETEASELIGLEHMASFSSSADYSHTSASKVLTSLTVSMEVFHHRLRVCCEYIKDVMKGEIQSDPQVLSDIFKLCLRLKALKTHTSIDNQNLVTTSKQILNIAEGFQKLTKDVETEALKLVDQITNNTGPKNRSTVALVDDLSNVICSAADLAECVRNIHSNSAFASAANESMRAFTNLVETLNTNHGLFSALKTSLQTEEHLLDDIDKRTIGLLISDFEQSGVHLPDKEVERNTDKPSNLTAKEQKEYGIGPLVDTPYPHTSDPELRKLFFNRFYQHSDEQEHALRGLIGARHKLAKLTGHLSFAHRSQLYSVLGTYENTKDFLEGIITTFSSTIEPELELVKEAFHGQNVKLDPISEWDYSYGSALYRQRVYGFTGILSKYFHFETILCGFEMIVKKLYGIRFETSLPAK</sequence>
<accession>A0AC34FP44</accession>
<reference evidence="2" key="1">
    <citation type="submission" date="2022-11" db="UniProtKB">
        <authorList>
            <consortium name="WormBaseParasite"/>
        </authorList>
    </citation>
    <scope>IDENTIFICATION</scope>
</reference>
<protein>
    <submittedName>
        <fullName evidence="2">MPN domain-containing protein</fullName>
    </submittedName>
</protein>
<dbReference type="WBParaSite" id="ES5_v2.g18924.t1">
    <property type="protein sequence ID" value="ES5_v2.g18924.t1"/>
    <property type="gene ID" value="ES5_v2.g18924"/>
</dbReference>
<name>A0AC34FP44_9BILA</name>
<dbReference type="Proteomes" id="UP000887579">
    <property type="component" value="Unplaced"/>
</dbReference>